<comment type="similarity">
    <text evidence="1">Belongs to the PA28 family.</text>
</comment>
<dbReference type="Pfam" id="PF02252">
    <property type="entry name" value="PA28_C"/>
    <property type="match status" value="1"/>
</dbReference>
<proteinExistence type="inferred from homology"/>
<dbReference type="GO" id="GO:0061136">
    <property type="term" value="P:regulation of proteasomal protein catabolic process"/>
    <property type="evidence" value="ECO:0007669"/>
    <property type="project" value="TreeGrafter"/>
</dbReference>
<gene>
    <name evidence="6" type="ORF">BS47DRAFT_855099</name>
</gene>
<protein>
    <submittedName>
        <fullName evidence="6">Uncharacterized protein</fullName>
    </submittedName>
</protein>
<dbReference type="OrthoDB" id="6591885at2759"/>
<dbReference type="GO" id="GO:0005654">
    <property type="term" value="C:nucleoplasm"/>
    <property type="evidence" value="ECO:0007669"/>
    <property type="project" value="TreeGrafter"/>
</dbReference>
<dbReference type="SUPFAM" id="SSF47216">
    <property type="entry name" value="Proteasome activator"/>
    <property type="match status" value="1"/>
</dbReference>
<dbReference type="PANTHER" id="PTHR10660">
    <property type="entry name" value="PROTEASOME REGULATOR PA28"/>
    <property type="match status" value="1"/>
</dbReference>
<keyword evidence="2" id="KW-0647">Proteasome</keyword>
<evidence type="ECO:0000313" key="6">
    <source>
        <dbReference type="EMBL" id="KAF9514670.1"/>
    </source>
</evidence>
<dbReference type="Pfam" id="PF02251">
    <property type="entry name" value="PA28_N"/>
    <property type="match status" value="1"/>
</dbReference>
<dbReference type="AlphaFoldDB" id="A0A9P6AZE1"/>
<dbReference type="InterPro" id="IPR036252">
    <property type="entry name" value="Proteasome_activ_sf"/>
</dbReference>
<dbReference type="Gene3D" id="1.20.120.180">
    <property type="entry name" value="Proteasome activator pa28, C-terminal domain"/>
    <property type="match status" value="1"/>
</dbReference>
<evidence type="ECO:0000256" key="1">
    <source>
        <dbReference type="ARBA" id="ARBA00005883"/>
    </source>
</evidence>
<evidence type="ECO:0000256" key="2">
    <source>
        <dbReference type="ARBA" id="ARBA00022942"/>
    </source>
</evidence>
<sequence length="260" mass="29706">MASAVPPMSLDPETASKIQEFNRKVAVTAEQVIFVTFPSKILELQALIDETNEPASEYHISHAALSTDTRVYPPPSTSTSEPDAKRRKRTTGDISNGEADTDHRSPGGAIYPQRVLPNHHIRKVQERNKNEFEDMIDLCDKVKLWINLTMPRIEDGDNFGVQIQEEVLNELTRAQESAYNLRDASRNQHLNRAKLASKLIKYPNVEDYAISLRDHDEKQLFMARQHMHDIRNVYAILFDILQKNIQKIRSPKGNNSLGMY</sequence>
<keyword evidence="7" id="KW-1185">Reference proteome</keyword>
<dbReference type="GO" id="GO:0005737">
    <property type="term" value="C:cytoplasm"/>
    <property type="evidence" value="ECO:0007669"/>
    <property type="project" value="TreeGrafter"/>
</dbReference>
<dbReference type="EMBL" id="MU128958">
    <property type="protein sequence ID" value="KAF9514670.1"/>
    <property type="molecule type" value="Genomic_DNA"/>
</dbReference>
<dbReference type="InterPro" id="IPR036997">
    <property type="entry name" value="PA28_C_sf"/>
</dbReference>
<accession>A0A9P6AZE1</accession>
<reference evidence="6" key="1">
    <citation type="journal article" date="2020" name="Nat. Commun.">
        <title>Large-scale genome sequencing of mycorrhizal fungi provides insights into the early evolution of symbiotic traits.</title>
        <authorList>
            <person name="Miyauchi S."/>
            <person name="Kiss E."/>
            <person name="Kuo A."/>
            <person name="Drula E."/>
            <person name="Kohler A."/>
            <person name="Sanchez-Garcia M."/>
            <person name="Morin E."/>
            <person name="Andreopoulos B."/>
            <person name="Barry K.W."/>
            <person name="Bonito G."/>
            <person name="Buee M."/>
            <person name="Carver A."/>
            <person name="Chen C."/>
            <person name="Cichocki N."/>
            <person name="Clum A."/>
            <person name="Culley D."/>
            <person name="Crous P.W."/>
            <person name="Fauchery L."/>
            <person name="Girlanda M."/>
            <person name="Hayes R.D."/>
            <person name="Keri Z."/>
            <person name="LaButti K."/>
            <person name="Lipzen A."/>
            <person name="Lombard V."/>
            <person name="Magnuson J."/>
            <person name="Maillard F."/>
            <person name="Murat C."/>
            <person name="Nolan M."/>
            <person name="Ohm R.A."/>
            <person name="Pangilinan J."/>
            <person name="Pereira M.F."/>
            <person name="Perotto S."/>
            <person name="Peter M."/>
            <person name="Pfister S."/>
            <person name="Riley R."/>
            <person name="Sitrit Y."/>
            <person name="Stielow J.B."/>
            <person name="Szollosi G."/>
            <person name="Zifcakova L."/>
            <person name="Stursova M."/>
            <person name="Spatafora J.W."/>
            <person name="Tedersoo L."/>
            <person name="Vaario L.M."/>
            <person name="Yamada A."/>
            <person name="Yan M."/>
            <person name="Wang P."/>
            <person name="Xu J."/>
            <person name="Bruns T."/>
            <person name="Baldrian P."/>
            <person name="Vilgalys R."/>
            <person name="Dunand C."/>
            <person name="Henrissat B."/>
            <person name="Grigoriev I.V."/>
            <person name="Hibbett D."/>
            <person name="Nagy L.G."/>
            <person name="Martin F.M."/>
        </authorList>
    </citation>
    <scope>NUCLEOTIDE SEQUENCE</scope>
    <source>
        <strain evidence="6">UP504</strain>
    </source>
</reference>
<feature type="region of interest" description="Disordered" evidence="3">
    <location>
        <begin position="66"/>
        <end position="112"/>
    </location>
</feature>
<evidence type="ECO:0000259" key="4">
    <source>
        <dbReference type="Pfam" id="PF02251"/>
    </source>
</evidence>
<dbReference type="Proteomes" id="UP000886523">
    <property type="component" value="Unassembled WGS sequence"/>
</dbReference>
<dbReference type="InterPro" id="IPR003185">
    <property type="entry name" value="Proteasome_activ_PA28_N"/>
</dbReference>
<evidence type="ECO:0000256" key="3">
    <source>
        <dbReference type="SAM" id="MobiDB-lite"/>
    </source>
</evidence>
<dbReference type="PANTHER" id="PTHR10660:SF2">
    <property type="entry name" value="LD45860P"/>
    <property type="match status" value="1"/>
</dbReference>
<dbReference type="InterPro" id="IPR003186">
    <property type="entry name" value="PA28_C"/>
</dbReference>
<dbReference type="InterPro" id="IPR009077">
    <property type="entry name" value="Proteasome_activ_PA28"/>
</dbReference>
<dbReference type="GO" id="GO:2000045">
    <property type="term" value="P:regulation of G1/S transition of mitotic cell cycle"/>
    <property type="evidence" value="ECO:0007669"/>
    <property type="project" value="TreeGrafter"/>
</dbReference>
<dbReference type="Gene3D" id="1.20.5.120">
    <property type="entry name" value="Proteasome activator pa28, N-terminal domain"/>
    <property type="match status" value="1"/>
</dbReference>
<evidence type="ECO:0000259" key="5">
    <source>
        <dbReference type="Pfam" id="PF02252"/>
    </source>
</evidence>
<feature type="domain" description="Proteasome activator PA28 N-terminal" evidence="4">
    <location>
        <begin position="13"/>
        <end position="50"/>
    </location>
</feature>
<evidence type="ECO:0000313" key="7">
    <source>
        <dbReference type="Proteomes" id="UP000886523"/>
    </source>
</evidence>
<comment type="caution">
    <text evidence="6">The sequence shown here is derived from an EMBL/GenBank/DDBJ whole genome shotgun (WGS) entry which is preliminary data.</text>
</comment>
<name>A0A9P6AZE1_9AGAM</name>
<dbReference type="GO" id="GO:0008537">
    <property type="term" value="C:proteasome activator complex"/>
    <property type="evidence" value="ECO:0007669"/>
    <property type="project" value="InterPro"/>
</dbReference>
<dbReference type="FunFam" id="1.20.120.180:FF:000002">
    <property type="entry name" value="Proteasome activator complex subunit 1"/>
    <property type="match status" value="1"/>
</dbReference>
<dbReference type="GO" id="GO:0061133">
    <property type="term" value="F:endopeptidase activator activity"/>
    <property type="evidence" value="ECO:0007669"/>
    <property type="project" value="TreeGrafter"/>
</dbReference>
<feature type="domain" description="Proteasome activator PA28 C-terminal" evidence="5">
    <location>
        <begin position="117"/>
        <end position="256"/>
    </location>
</feature>
<dbReference type="InterPro" id="IPR036996">
    <property type="entry name" value="PA28_N_sf"/>
</dbReference>
<organism evidence="6 7">
    <name type="scientific">Hydnum rufescens UP504</name>
    <dbReference type="NCBI Taxonomy" id="1448309"/>
    <lineage>
        <taxon>Eukaryota</taxon>
        <taxon>Fungi</taxon>
        <taxon>Dikarya</taxon>
        <taxon>Basidiomycota</taxon>
        <taxon>Agaricomycotina</taxon>
        <taxon>Agaricomycetes</taxon>
        <taxon>Cantharellales</taxon>
        <taxon>Hydnaceae</taxon>
        <taxon>Hydnum</taxon>
    </lineage>
</organism>